<name>A0A2P2PIY3_RHIMU</name>
<organism evidence="2">
    <name type="scientific">Rhizophora mucronata</name>
    <name type="common">Asiatic mangrove</name>
    <dbReference type="NCBI Taxonomy" id="61149"/>
    <lineage>
        <taxon>Eukaryota</taxon>
        <taxon>Viridiplantae</taxon>
        <taxon>Streptophyta</taxon>
        <taxon>Embryophyta</taxon>
        <taxon>Tracheophyta</taxon>
        <taxon>Spermatophyta</taxon>
        <taxon>Magnoliopsida</taxon>
        <taxon>eudicotyledons</taxon>
        <taxon>Gunneridae</taxon>
        <taxon>Pentapetalae</taxon>
        <taxon>rosids</taxon>
        <taxon>fabids</taxon>
        <taxon>Malpighiales</taxon>
        <taxon>Rhizophoraceae</taxon>
        <taxon>Rhizophora</taxon>
    </lineage>
</organism>
<evidence type="ECO:0000259" key="1">
    <source>
        <dbReference type="Pfam" id="PF11926"/>
    </source>
</evidence>
<dbReference type="PANTHER" id="PTHR45089">
    <property type="entry name" value="DNAJ HEAT SHOCK AMINO-TERMINAL DOMAIN PROTEIN-RELATED"/>
    <property type="match status" value="1"/>
</dbReference>
<feature type="domain" description="DUF3444" evidence="1">
    <location>
        <begin position="1"/>
        <end position="174"/>
    </location>
</feature>
<sequence length="198" mass="22598">MPRHYGLIDEVVSINPFVVKLSWLDLQSNGDQGLACWEKMGFHVCCGRFKVSRKTTVNSLNIFSHLMDCERAAKEVYRIYPKKGSVWALYNESYLSSERRNASANDEKCYDVVLFLTTYSEVHGLSMAYLEKVDGYKTVFKRQEIGSHAIRWLVKGDVRLFSHQIPARKLSGDEVPDMLKSCWELDPASLPSNLLPIG</sequence>
<accession>A0A2P2PIY3</accession>
<dbReference type="InterPro" id="IPR024593">
    <property type="entry name" value="DUF3444"/>
</dbReference>
<evidence type="ECO:0000313" key="2">
    <source>
        <dbReference type="EMBL" id="MBX54685.1"/>
    </source>
</evidence>
<protein>
    <submittedName>
        <fullName evidence="2">Chaperone protein dnaJ 49</fullName>
    </submittedName>
</protein>
<dbReference type="AlphaFoldDB" id="A0A2P2PIY3"/>
<dbReference type="EMBL" id="GGEC01074201">
    <property type="protein sequence ID" value="MBX54685.1"/>
    <property type="molecule type" value="Transcribed_RNA"/>
</dbReference>
<proteinExistence type="predicted"/>
<reference evidence="2" key="1">
    <citation type="submission" date="2018-02" db="EMBL/GenBank/DDBJ databases">
        <title>Rhizophora mucronata_Transcriptome.</title>
        <authorList>
            <person name="Meera S.P."/>
            <person name="Sreeshan A."/>
            <person name="Augustine A."/>
        </authorList>
    </citation>
    <scope>NUCLEOTIDE SEQUENCE</scope>
    <source>
        <tissue evidence="2">Leaf</tissue>
    </source>
</reference>
<dbReference type="Pfam" id="PF11926">
    <property type="entry name" value="DUF3444"/>
    <property type="match status" value="1"/>
</dbReference>